<evidence type="ECO:0000256" key="3">
    <source>
        <dbReference type="ARBA" id="ARBA00023004"/>
    </source>
</evidence>
<evidence type="ECO:0000256" key="2">
    <source>
        <dbReference type="ARBA" id="ARBA00022723"/>
    </source>
</evidence>
<keyword evidence="2 4" id="KW-0479">Metal-binding</keyword>
<evidence type="ECO:0000256" key="1">
    <source>
        <dbReference type="ARBA" id="ARBA00007119"/>
    </source>
</evidence>
<sequence>MHRNNNGPTGYQCAAADSMRASDPFVVTKANGFMPLYLPETKLPSTWQPLIDVMDSMSIVKADGTPGLLASCQLGAMIDVANVLPDLADEVDNLTTKDGSPDMALITAVFREYSFLSSAYLLEPCWERQSKELAGYGLGRPVLPKQIAGPLVKTAKILNVPPFMAYAAAYSLYNFRLADPSKGLANYDNLRLVRAFERGLDPKSSEAGFILTHVDMVKHSPDLVRGAIDIISSAEESSVSQSALQASYTLMLDTMEEVHRSMEKMWLHSKPAEYLNYRTFIFGITNQSMFPRGVVYAGQFDNKPQFFRGESGANDSMIPLLDGLLEIPFPPNPLTDILIEFRDYRPAPHREFLTWVREQAKTVGVRKQSTGDTATAALYLRLVDSVMRFRWRHWTFAREYILRRTTHPTATGGSPMVKWLPNQLFAVMALMDEVWTSMGPQGQCDAGGEVAGIMHEMQHKKEKLHEEVDKWCSSRAHE</sequence>
<dbReference type="InterPro" id="IPR000898">
    <property type="entry name" value="Indolamine_dOase"/>
</dbReference>
<dbReference type="InterPro" id="IPR037217">
    <property type="entry name" value="Trp/Indoleamine_2_3_dOase-like"/>
</dbReference>
<keyword evidence="3 4" id="KW-0408">Iron</keyword>
<dbReference type="SUPFAM" id="SSF140959">
    <property type="entry name" value="Indolic compounds 2,3-dioxygenase-like"/>
    <property type="match status" value="1"/>
</dbReference>
<keyword evidence="4 5" id="KW-0349">Heme</keyword>
<evidence type="ECO:0000313" key="7">
    <source>
        <dbReference type="Proteomes" id="UP000503462"/>
    </source>
</evidence>
<proteinExistence type="inferred from homology"/>
<organism evidence="6 7">
    <name type="scientific">Peltaster fructicola</name>
    <dbReference type="NCBI Taxonomy" id="286661"/>
    <lineage>
        <taxon>Eukaryota</taxon>
        <taxon>Fungi</taxon>
        <taxon>Dikarya</taxon>
        <taxon>Ascomycota</taxon>
        <taxon>Pezizomycotina</taxon>
        <taxon>Dothideomycetes</taxon>
        <taxon>Dothideomycetes incertae sedis</taxon>
        <taxon>Peltaster</taxon>
    </lineage>
</organism>
<evidence type="ECO:0000256" key="5">
    <source>
        <dbReference type="RuleBase" id="RU369119"/>
    </source>
</evidence>
<dbReference type="GO" id="GO:0046872">
    <property type="term" value="F:metal ion binding"/>
    <property type="evidence" value="ECO:0007669"/>
    <property type="project" value="UniProtKB-UniRule"/>
</dbReference>
<dbReference type="AlphaFoldDB" id="A0A6H0XZL5"/>
<name>A0A6H0XZL5_9PEZI</name>
<dbReference type="OrthoDB" id="10262710at2759"/>
<dbReference type="PANTHER" id="PTHR28657">
    <property type="entry name" value="INDOLEAMINE 2,3-DIOXYGENASE"/>
    <property type="match status" value="1"/>
</dbReference>
<gene>
    <name evidence="6" type="ORF">AMS68_005628</name>
</gene>
<dbReference type="GO" id="GO:0033754">
    <property type="term" value="F:indoleamine 2,3-dioxygenase activity"/>
    <property type="evidence" value="ECO:0007669"/>
    <property type="project" value="UniProtKB-EC"/>
</dbReference>
<keyword evidence="5" id="KW-0223">Dioxygenase</keyword>
<dbReference type="PANTHER" id="PTHR28657:SF3">
    <property type="entry name" value="INDOLEAMINE 2,3-DIOXYGENASE"/>
    <property type="match status" value="1"/>
</dbReference>
<keyword evidence="7" id="KW-1185">Reference proteome</keyword>
<feature type="binding site" description="proximal binding residue" evidence="4">
    <location>
        <position position="393"/>
    </location>
    <ligand>
        <name>heme b</name>
        <dbReference type="ChEBI" id="CHEBI:60344"/>
    </ligand>
    <ligandPart>
        <name>Fe</name>
        <dbReference type="ChEBI" id="CHEBI:18248"/>
    </ligandPart>
</feature>
<keyword evidence="5" id="KW-0560">Oxidoreductase</keyword>
<dbReference type="EC" id="1.13.11.52" evidence="5"/>
<comment type="catalytic activity">
    <reaction evidence="5">
        <text>L-tryptophan + O2 = N-formyl-L-kynurenine</text>
        <dbReference type="Rhea" id="RHEA:24536"/>
        <dbReference type="ChEBI" id="CHEBI:15379"/>
        <dbReference type="ChEBI" id="CHEBI:57912"/>
        <dbReference type="ChEBI" id="CHEBI:58629"/>
    </reaction>
</comment>
<dbReference type="FunFam" id="1.20.58.480:FF:000005">
    <property type="entry name" value="Indoleamine 2,3-dioxygenase family protein"/>
    <property type="match status" value="1"/>
</dbReference>
<protein>
    <recommendedName>
        <fullName evidence="5">Indoleamine 2,3-dioxygenase</fullName>
        <ecNumber evidence="5">1.13.11.52</ecNumber>
    </recommendedName>
</protein>
<accession>A0A6H0XZL5</accession>
<dbReference type="EMBL" id="CP051142">
    <property type="protein sequence ID" value="QIX00111.1"/>
    <property type="molecule type" value="Genomic_DNA"/>
</dbReference>
<comment type="function">
    <text evidence="5">Produces N-formyl-kynurenine through the oxidation of tryptophan.</text>
</comment>
<dbReference type="Proteomes" id="UP000503462">
    <property type="component" value="Chromosome 4"/>
</dbReference>
<evidence type="ECO:0000313" key="6">
    <source>
        <dbReference type="EMBL" id="QIX00111.1"/>
    </source>
</evidence>
<evidence type="ECO:0000256" key="4">
    <source>
        <dbReference type="PIRSR" id="PIRSR600898-1"/>
    </source>
</evidence>
<dbReference type="GO" id="GO:0019441">
    <property type="term" value="P:L-tryptophan catabolic process to kynurenine"/>
    <property type="evidence" value="ECO:0007669"/>
    <property type="project" value="UniProtKB-UniRule"/>
</dbReference>
<dbReference type="GO" id="GO:0020037">
    <property type="term" value="F:heme binding"/>
    <property type="evidence" value="ECO:0007669"/>
    <property type="project" value="UniProtKB-UniRule"/>
</dbReference>
<reference evidence="6 7" key="1">
    <citation type="journal article" date="2016" name="Sci. Rep.">
        <title>Peltaster fructicola genome reveals evolution from an invasive phytopathogen to an ectophytic parasite.</title>
        <authorList>
            <person name="Xu C."/>
            <person name="Chen H."/>
            <person name="Gleason M.L."/>
            <person name="Xu J.R."/>
            <person name="Liu H."/>
            <person name="Zhang R."/>
            <person name="Sun G."/>
        </authorList>
    </citation>
    <scope>NUCLEOTIDE SEQUENCE [LARGE SCALE GENOMIC DNA]</scope>
    <source>
        <strain evidence="6 7">LNHT1506</strain>
    </source>
</reference>
<comment type="similarity">
    <text evidence="1 5">Belongs to the indoleamine 2,3-dioxygenase family.</text>
</comment>
<dbReference type="Gene3D" id="1.20.58.480">
    <property type="match status" value="1"/>
</dbReference>
<dbReference type="Pfam" id="PF01231">
    <property type="entry name" value="IDO"/>
    <property type="match status" value="1"/>
</dbReference>